<accession>A0A081NXC6</accession>
<keyword evidence="1" id="KW-0812">Transmembrane</keyword>
<comment type="caution">
    <text evidence="2">The sequence shown here is derived from an EMBL/GenBank/DDBJ whole genome shotgun (WGS) entry which is preliminary data.</text>
</comment>
<dbReference type="EMBL" id="JNVM01000026">
    <property type="protein sequence ID" value="KEQ23099.1"/>
    <property type="molecule type" value="Genomic_DNA"/>
</dbReference>
<keyword evidence="3" id="KW-1185">Reference proteome</keyword>
<organism evidence="2 3">
    <name type="scientific">Paenibacillus tyrfis</name>
    <dbReference type="NCBI Taxonomy" id="1501230"/>
    <lineage>
        <taxon>Bacteria</taxon>
        <taxon>Bacillati</taxon>
        <taxon>Bacillota</taxon>
        <taxon>Bacilli</taxon>
        <taxon>Bacillales</taxon>
        <taxon>Paenibacillaceae</taxon>
        <taxon>Paenibacillus</taxon>
    </lineage>
</organism>
<gene>
    <name evidence="2" type="ORF">ET33_18730</name>
</gene>
<keyword evidence="1" id="KW-0472">Membrane</keyword>
<reference evidence="2 3" key="1">
    <citation type="submission" date="2014-06" db="EMBL/GenBank/DDBJ databases">
        <title>Draft genome sequence of Paenibacillus sp. MSt1.</title>
        <authorList>
            <person name="Aw Y.K."/>
            <person name="Ong K.S."/>
            <person name="Gan H.M."/>
            <person name="Lee S.M."/>
        </authorList>
    </citation>
    <scope>NUCLEOTIDE SEQUENCE [LARGE SCALE GENOMIC DNA]</scope>
    <source>
        <strain evidence="2 3">MSt1</strain>
    </source>
</reference>
<dbReference type="eggNOG" id="ENOG502ZM81">
    <property type="taxonomic scope" value="Bacteria"/>
</dbReference>
<dbReference type="Proteomes" id="UP000028123">
    <property type="component" value="Unassembled WGS sequence"/>
</dbReference>
<evidence type="ECO:0000256" key="1">
    <source>
        <dbReference type="SAM" id="Phobius"/>
    </source>
</evidence>
<sequence>MSRRQRLAIALMLIASTIILNWSYPDAKALGERLFQWVGLPVWSRGTSGLNYVGITSLLLLFAGLFTLRASLQRHARKITLLALILPFWLPPQLVAAYQSVWAKGIYALEYVKDESSCNYKKEDEQVTGTCSLTFVNHSGQDIQFTASIRNQRYLVGSFLESLDILGDQTLTMPSRQKKTINVVFKKMVADARTPDSGTFYGMDLAVKSDEQERDL</sequence>
<evidence type="ECO:0000313" key="2">
    <source>
        <dbReference type="EMBL" id="KEQ23099.1"/>
    </source>
</evidence>
<name>A0A081NXC6_9BACL</name>
<evidence type="ECO:0000313" key="3">
    <source>
        <dbReference type="Proteomes" id="UP000028123"/>
    </source>
</evidence>
<keyword evidence="1" id="KW-1133">Transmembrane helix</keyword>
<feature type="transmembrane region" description="Helical" evidence="1">
    <location>
        <begin position="49"/>
        <end position="68"/>
    </location>
</feature>
<dbReference type="OrthoDB" id="2476187at2"/>
<proteinExistence type="predicted"/>
<protein>
    <submittedName>
        <fullName evidence="2">Uncharacterized protein</fullName>
    </submittedName>
</protein>
<dbReference type="AlphaFoldDB" id="A0A081NXC6"/>
<dbReference type="RefSeq" id="WP_036689821.1">
    <property type="nucleotide sequence ID" value="NZ_JNVM01000026.1"/>
</dbReference>